<evidence type="ECO:0000256" key="1">
    <source>
        <dbReference type="SAM" id="MobiDB-lite"/>
    </source>
</evidence>
<dbReference type="RefSeq" id="WP_260718252.1">
    <property type="nucleotide sequence ID" value="NZ_CP104377.1"/>
</dbReference>
<feature type="compositionally biased region" description="Low complexity" evidence="1">
    <location>
        <begin position="30"/>
        <end position="41"/>
    </location>
</feature>
<evidence type="ECO:0000313" key="2">
    <source>
        <dbReference type="EMBL" id="UXC16685.1"/>
    </source>
</evidence>
<reference evidence="2" key="1">
    <citation type="submission" date="2022-09" db="EMBL/GenBank/DDBJ databases">
        <title>Bacterial diversity in gut of crayfish and pufferfish.</title>
        <authorList>
            <person name="Huang Y."/>
        </authorList>
    </citation>
    <scope>NUCLEOTIDE SEQUENCE</scope>
    <source>
        <strain evidence="2">PR12</strain>
    </source>
</reference>
<evidence type="ECO:0000313" key="3">
    <source>
        <dbReference type="Proteomes" id="UP001058290"/>
    </source>
</evidence>
<dbReference type="Proteomes" id="UP001058290">
    <property type="component" value="Chromosome"/>
</dbReference>
<feature type="region of interest" description="Disordered" evidence="1">
    <location>
        <begin position="1"/>
        <end position="41"/>
    </location>
</feature>
<proteinExistence type="predicted"/>
<accession>A0ABY5ZV95</accession>
<name>A0ABY5ZV95_9BURK</name>
<sequence>MDQVKKAEGRNKPGPLLAMASGPSLEPQTSAAASHSAPKAAAKISTHAMQNSAAQAWLALNHIGSQGPRSAACARTCIQQPYKPSTKHQFLNHIKELQWITQLIGEKMWISDDGLRARSARYPAPEQALMHTMWKADPLAQYPGSIDNIARSQNITQ</sequence>
<keyword evidence="3" id="KW-1185">Reference proteome</keyword>
<gene>
    <name evidence="2" type="ORF">N4T19_13135</name>
</gene>
<organism evidence="2 3">
    <name type="scientific">Comamonas squillarum</name>
    <dbReference type="NCBI Taxonomy" id="2977320"/>
    <lineage>
        <taxon>Bacteria</taxon>
        <taxon>Pseudomonadati</taxon>
        <taxon>Pseudomonadota</taxon>
        <taxon>Betaproteobacteria</taxon>
        <taxon>Burkholderiales</taxon>
        <taxon>Comamonadaceae</taxon>
        <taxon>Comamonas</taxon>
    </lineage>
</organism>
<protein>
    <submittedName>
        <fullName evidence="2">Uncharacterized protein</fullName>
    </submittedName>
</protein>
<dbReference type="EMBL" id="CP104377">
    <property type="protein sequence ID" value="UXC16685.1"/>
    <property type="molecule type" value="Genomic_DNA"/>
</dbReference>
<feature type="compositionally biased region" description="Basic and acidic residues" evidence="1">
    <location>
        <begin position="1"/>
        <end position="11"/>
    </location>
</feature>